<name>A0A9Q1FZZ4_SYNKA</name>
<comment type="caution">
    <text evidence="2">The sequence shown here is derived from an EMBL/GenBank/DDBJ whole genome shotgun (WGS) entry which is preliminary data.</text>
</comment>
<evidence type="ECO:0000256" key="1">
    <source>
        <dbReference type="SAM" id="MobiDB-lite"/>
    </source>
</evidence>
<proteinExistence type="predicted"/>
<dbReference type="AlphaFoldDB" id="A0A9Q1FZZ4"/>
<organism evidence="2 3">
    <name type="scientific">Synaphobranchus kaupii</name>
    <name type="common">Kaup's arrowtooth eel</name>
    <dbReference type="NCBI Taxonomy" id="118154"/>
    <lineage>
        <taxon>Eukaryota</taxon>
        <taxon>Metazoa</taxon>
        <taxon>Chordata</taxon>
        <taxon>Craniata</taxon>
        <taxon>Vertebrata</taxon>
        <taxon>Euteleostomi</taxon>
        <taxon>Actinopterygii</taxon>
        <taxon>Neopterygii</taxon>
        <taxon>Teleostei</taxon>
        <taxon>Anguilliformes</taxon>
        <taxon>Synaphobranchidae</taxon>
        <taxon>Synaphobranchus</taxon>
    </lineage>
</organism>
<protein>
    <submittedName>
        <fullName evidence="2">Uncharacterized protein</fullName>
    </submittedName>
</protein>
<feature type="compositionally biased region" description="Basic and acidic residues" evidence="1">
    <location>
        <begin position="40"/>
        <end position="58"/>
    </location>
</feature>
<feature type="compositionally biased region" description="Basic and acidic residues" evidence="1">
    <location>
        <begin position="70"/>
        <end position="80"/>
    </location>
</feature>
<evidence type="ECO:0000313" key="2">
    <source>
        <dbReference type="EMBL" id="KAJ8370692.1"/>
    </source>
</evidence>
<dbReference type="EMBL" id="JAINUF010000003">
    <property type="protein sequence ID" value="KAJ8370692.1"/>
    <property type="molecule type" value="Genomic_DNA"/>
</dbReference>
<evidence type="ECO:0000313" key="3">
    <source>
        <dbReference type="Proteomes" id="UP001152622"/>
    </source>
</evidence>
<sequence length="123" mass="13343">MVTSSNNPEHSVRTLRAQACLRAGVTGAAPRPAPSPEYTQEQRPDFQEKNKRAEHDPGEISGILPCQPLSRREPDGERVASRGLPVPSSIRHDAHRARARPSAITAGANCHPRLTSHVMTGRA</sequence>
<dbReference type="Proteomes" id="UP001152622">
    <property type="component" value="Chromosome 3"/>
</dbReference>
<feature type="region of interest" description="Disordered" evidence="1">
    <location>
        <begin position="23"/>
        <end position="95"/>
    </location>
</feature>
<keyword evidence="3" id="KW-1185">Reference proteome</keyword>
<accession>A0A9Q1FZZ4</accession>
<reference evidence="2" key="1">
    <citation type="journal article" date="2023" name="Science">
        <title>Genome structures resolve the early diversification of teleost fishes.</title>
        <authorList>
            <person name="Parey E."/>
            <person name="Louis A."/>
            <person name="Montfort J."/>
            <person name="Bouchez O."/>
            <person name="Roques C."/>
            <person name="Iampietro C."/>
            <person name="Lluch J."/>
            <person name="Castinel A."/>
            <person name="Donnadieu C."/>
            <person name="Desvignes T."/>
            <person name="Floi Bucao C."/>
            <person name="Jouanno E."/>
            <person name="Wen M."/>
            <person name="Mejri S."/>
            <person name="Dirks R."/>
            <person name="Jansen H."/>
            <person name="Henkel C."/>
            <person name="Chen W.J."/>
            <person name="Zahm M."/>
            <person name="Cabau C."/>
            <person name="Klopp C."/>
            <person name="Thompson A.W."/>
            <person name="Robinson-Rechavi M."/>
            <person name="Braasch I."/>
            <person name="Lecointre G."/>
            <person name="Bobe J."/>
            <person name="Postlethwait J.H."/>
            <person name="Berthelot C."/>
            <person name="Roest Crollius H."/>
            <person name="Guiguen Y."/>
        </authorList>
    </citation>
    <scope>NUCLEOTIDE SEQUENCE</scope>
    <source>
        <strain evidence="2">WJC10195</strain>
    </source>
</reference>
<gene>
    <name evidence="2" type="ORF">SKAU_G00107200</name>
</gene>